<accession>A0A0B7BYX2</accession>
<feature type="non-terminal residue" evidence="1">
    <location>
        <position position="1"/>
    </location>
</feature>
<proteinExistence type="predicted"/>
<reference evidence="1" key="1">
    <citation type="submission" date="2014-12" db="EMBL/GenBank/DDBJ databases">
        <title>Insight into the proteome of Arion vulgaris.</title>
        <authorList>
            <person name="Aradska J."/>
            <person name="Bulat T."/>
            <person name="Smidak R."/>
            <person name="Sarate P."/>
            <person name="Gangsoo J."/>
            <person name="Sialana F."/>
            <person name="Bilban M."/>
            <person name="Lubec G."/>
        </authorList>
    </citation>
    <scope>NUCLEOTIDE SEQUENCE</scope>
    <source>
        <tissue evidence="1">Skin</tissue>
    </source>
</reference>
<organism evidence="1">
    <name type="scientific">Arion vulgaris</name>
    <dbReference type="NCBI Taxonomy" id="1028688"/>
    <lineage>
        <taxon>Eukaryota</taxon>
        <taxon>Metazoa</taxon>
        <taxon>Spiralia</taxon>
        <taxon>Lophotrochozoa</taxon>
        <taxon>Mollusca</taxon>
        <taxon>Gastropoda</taxon>
        <taxon>Heterobranchia</taxon>
        <taxon>Euthyneura</taxon>
        <taxon>Panpulmonata</taxon>
        <taxon>Eupulmonata</taxon>
        <taxon>Stylommatophora</taxon>
        <taxon>Helicina</taxon>
        <taxon>Arionoidea</taxon>
        <taxon>Arionidae</taxon>
        <taxon>Arion</taxon>
    </lineage>
</organism>
<dbReference type="EMBL" id="HACG01050691">
    <property type="protein sequence ID" value="CEK97556.1"/>
    <property type="molecule type" value="Transcribed_RNA"/>
</dbReference>
<name>A0A0B7BYX2_9EUPU</name>
<sequence>WGEEPLIGYKAWWWDVREDIRTAKISYFGKTSTGVVHGVHRNVIYKLRMMGYSIGGDGKKSQDVFFTLGGLVMYDPVTTDIMNSAPLTQLMSLLLVVLTSAITCTLLNQVCETI</sequence>
<dbReference type="SUPFAM" id="SSF49265">
    <property type="entry name" value="Fibronectin type III"/>
    <property type="match status" value="1"/>
</dbReference>
<dbReference type="AlphaFoldDB" id="A0A0B7BYX2"/>
<evidence type="ECO:0008006" key="2">
    <source>
        <dbReference type="Google" id="ProtNLM"/>
    </source>
</evidence>
<protein>
    <recommendedName>
        <fullName evidence="2">Fibronectin type-III domain-containing protein</fullName>
    </recommendedName>
</protein>
<gene>
    <name evidence="1" type="primary">ORF216172</name>
</gene>
<evidence type="ECO:0000313" key="1">
    <source>
        <dbReference type="EMBL" id="CEK97556.1"/>
    </source>
</evidence>
<dbReference type="InterPro" id="IPR036116">
    <property type="entry name" value="FN3_sf"/>
</dbReference>